<dbReference type="Proteomes" id="UP001060919">
    <property type="component" value="Chromosome"/>
</dbReference>
<dbReference type="PANTHER" id="PTHR22572">
    <property type="entry name" value="SUGAR-1-PHOSPHATE GUANYL TRANSFERASE"/>
    <property type="match status" value="1"/>
</dbReference>
<dbReference type="RefSeq" id="WP_319993639.1">
    <property type="nucleotide sequence ID" value="NZ_AP026867.1"/>
</dbReference>
<dbReference type="CDD" id="cd06422">
    <property type="entry name" value="NTP_transferase_like_1"/>
    <property type="match status" value="1"/>
</dbReference>
<feature type="domain" description="Nucleotidyl transferase" evidence="1">
    <location>
        <begin position="2"/>
        <end position="237"/>
    </location>
</feature>
<evidence type="ECO:0000313" key="3">
    <source>
        <dbReference type="Proteomes" id="UP001060919"/>
    </source>
</evidence>
<proteinExistence type="predicted"/>
<dbReference type="SUPFAM" id="SSF53448">
    <property type="entry name" value="Nucleotide-diphospho-sugar transferases"/>
    <property type="match status" value="1"/>
</dbReference>
<dbReference type="Pfam" id="PF00483">
    <property type="entry name" value="NTP_transferase"/>
    <property type="match status" value="1"/>
</dbReference>
<dbReference type="AlphaFoldDB" id="A0A916DSF2"/>
<keyword evidence="3" id="KW-1185">Reference proteome</keyword>
<organism evidence="2 3">
    <name type="scientific">Aureispira anguillae</name>
    <dbReference type="NCBI Taxonomy" id="2864201"/>
    <lineage>
        <taxon>Bacteria</taxon>
        <taxon>Pseudomonadati</taxon>
        <taxon>Bacteroidota</taxon>
        <taxon>Saprospiria</taxon>
        <taxon>Saprospirales</taxon>
        <taxon>Saprospiraceae</taxon>
        <taxon>Aureispira</taxon>
    </lineage>
</organism>
<gene>
    <name evidence="2" type="ORF">AsAng_0017320</name>
</gene>
<dbReference type="KEGG" id="aup:AsAng_0017320"/>
<dbReference type="InterPro" id="IPR005835">
    <property type="entry name" value="NTP_transferase_dom"/>
</dbReference>
<reference evidence="2" key="1">
    <citation type="submission" date="2022-09" db="EMBL/GenBank/DDBJ databases">
        <title>Aureispira anguillicida sp. nov., isolated from Leptocephalus of Japanese eel Anguilla japonica.</title>
        <authorList>
            <person name="Yuasa K."/>
            <person name="Mekata T."/>
            <person name="Ikunari K."/>
        </authorList>
    </citation>
    <scope>NUCLEOTIDE SEQUENCE</scope>
    <source>
        <strain evidence="2">EL160426</strain>
    </source>
</reference>
<name>A0A916DSF2_9BACT</name>
<dbReference type="Gene3D" id="3.90.550.10">
    <property type="entry name" value="Spore Coat Polysaccharide Biosynthesis Protein SpsA, Chain A"/>
    <property type="match status" value="1"/>
</dbReference>
<sequence>MKAMIFAAGLGTRLRPLTNDRPKALVEVHGKTLLQHAIEHLKQFGITSIVVNIHHFGEKVLAVLDQHQNFGCEIIISDERSELLETGGGLKKAAAYFNNENAIVVYNVDVLSNIDLQKMLLYHQQHQALATLATRNRISSRYLLFNEQQELCGWTNTKTKEIKNVRAAKKTNHYAFSGIHIIDPKLLPLIQQEGKFSITTTYLDLATQHKIIAYPHDKDYWFDVGKPENLAKAVRFLDLKKNS</sequence>
<evidence type="ECO:0000259" key="1">
    <source>
        <dbReference type="Pfam" id="PF00483"/>
    </source>
</evidence>
<protein>
    <submittedName>
        <fullName evidence="2">Nucleotidyltransferase family protein</fullName>
    </submittedName>
</protein>
<evidence type="ECO:0000313" key="2">
    <source>
        <dbReference type="EMBL" id="BDS11022.1"/>
    </source>
</evidence>
<dbReference type="EMBL" id="AP026867">
    <property type="protein sequence ID" value="BDS11022.1"/>
    <property type="molecule type" value="Genomic_DNA"/>
</dbReference>
<dbReference type="InterPro" id="IPR050486">
    <property type="entry name" value="Mannose-1P_guanyltransferase"/>
</dbReference>
<dbReference type="InterPro" id="IPR029044">
    <property type="entry name" value="Nucleotide-diphossugar_trans"/>
</dbReference>
<accession>A0A916DSF2</accession>